<feature type="region of interest" description="Disordered" evidence="1">
    <location>
        <begin position="180"/>
        <end position="220"/>
    </location>
</feature>
<protein>
    <recommendedName>
        <fullName evidence="4">Transposase IS4-like domain-containing protein</fullName>
    </recommendedName>
</protein>
<feature type="compositionally biased region" description="Basic and acidic residues" evidence="1">
    <location>
        <begin position="180"/>
        <end position="197"/>
    </location>
</feature>
<accession>A0A1G2IDH6</accession>
<gene>
    <name evidence="2" type="ORF">A2908_00170</name>
</gene>
<sequence length="250" mass="28579">MVKEFFTTDYRGIEQILKDSSDLRNILELSEIPHYTTFQKAAQRLTSKKTLDKLIKEILTMAIEGKIMKKNVALSSIDGTGFESHHISAYFVKRKAKGQEIYQMTTYTTYPKAGIISDCDTHLVIAGIPERGPYPDIVHFKKAIIEAEKNIHLKALTADAGYDSEASHVFAREAGTADRFPAERLTDRGRNPATDRRERRRSRYSADRMPQRQLGRRSQRQLVRCGSRLFTVKQAPELHRSFGAINLYKN</sequence>
<name>A0A1G2IDH6_9BACT</name>
<evidence type="ECO:0000256" key="1">
    <source>
        <dbReference type="SAM" id="MobiDB-lite"/>
    </source>
</evidence>
<evidence type="ECO:0000313" key="2">
    <source>
        <dbReference type="EMBL" id="OGZ72784.1"/>
    </source>
</evidence>
<evidence type="ECO:0000313" key="3">
    <source>
        <dbReference type="Proteomes" id="UP000176774"/>
    </source>
</evidence>
<dbReference type="EMBL" id="MHPA01000021">
    <property type="protein sequence ID" value="OGZ72784.1"/>
    <property type="molecule type" value="Genomic_DNA"/>
</dbReference>
<proteinExistence type="predicted"/>
<comment type="caution">
    <text evidence="2">The sequence shown here is derived from an EMBL/GenBank/DDBJ whole genome shotgun (WGS) entry which is preliminary data.</text>
</comment>
<evidence type="ECO:0008006" key="4">
    <source>
        <dbReference type="Google" id="ProtNLM"/>
    </source>
</evidence>
<dbReference type="Proteomes" id="UP000176774">
    <property type="component" value="Unassembled WGS sequence"/>
</dbReference>
<organism evidence="2 3">
    <name type="scientific">Candidatus Staskawiczbacteria bacterium RIFCSPLOWO2_01_FULL_38_12b</name>
    <dbReference type="NCBI Taxonomy" id="1802214"/>
    <lineage>
        <taxon>Bacteria</taxon>
        <taxon>Candidatus Staskawicziibacteriota</taxon>
    </lineage>
</organism>
<dbReference type="AlphaFoldDB" id="A0A1G2IDH6"/>
<reference evidence="2 3" key="1">
    <citation type="journal article" date="2016" name="Nat. Commun.">
        <title>Thousands of microbial genomes shed light on interconnected biogeochemical processes in an aquifer system.</title>
        <authorList>
            <person name="Anantharaman K."/>
            <person name="Brown C.T."/>
            <person name="Hug L.A."/>
            <person name="Sharon I."/>
            <person name="Castelle C.J."/>
            <person name="Probst A.J."/>
            <person name="Thomas B.C."/>
            <person name="Singh A."/>
            <person name="Wilkins M.J."/>
            <person name="Karaoz U."/>
            <person name="Brodie E.L."/>
            <person name="Williams K.H."/>
            <person name="Hubbard S.S."/>
            <person name="Banfield J.F."/>
        </authorList>
    </citation>
    <scope>NUCLEOTIDE SEQUENCE [LARGE SCALE GENOMIC DNA]</scope>
</reference>